<comment type="caution">
    <text evidence="1">The sequence shown here is derived from an EMBL/GenBank/DDBJ whole genome shotgun (WGS) entry which is preliminary data.</text>
</comment>
<protein>
    <submittedName>
        <fullName evidence="1">Uncharacterized protein</fullName>
    </submittedName>
</protein>
<name>A0AAV5R2B3_PICKL</name>
<organism evidence="1 2">
    <name type="scientific">Pichia kluyveri</name>
    <name type="common">Yeast</name>
    <dbReference type="NCBI Taxonomy" id="36015"/>
    <lineage>
        <taxon>Eukaryota</taxon>
        <taxon>Fungi</taxon>
        <taxon>Dikarya</taxon>
        <taxon>Ascomycota</taxon>
        <taxon>Saccharomycotina</taxon>
        <taxon>Pichiomycetes</taxon>
        <taxon>Pichiales</taxon>
        <taxon>Pichiaceae</taxon>
        <taxon>Pichia</taxon>
    </lineage>
</organism>
<proteinExistence type="predicted"/>
<dbReference type="AlphaFoldDB" id="A0AAV5R2B3"/>
<accession>A0AAV5R2B3</accession>
<reference evidence="1 2" key="1">
    <citation type="journal article" date="2023" name="Elife">
        <title>Identification of key yeast species and microbe-microbe interactions impacting larval growth of Drosophila in the wild.</title>
        <authorList>
            <person name="Mure A."/>
            <person name="Sugiura Y."/>
            <person name="Maeda R."/>
            <person name="Honda K."/>
            <person name="Sakurai N."/>
            <person name="Takahashi Y."/>
            <person name="Watada M."/>
            <person name="Katoh T."/>
            <person name="Gotoh A."/>
            <person name="Gotoh Y."/>
            <person name="Taniguchi I."/>
            <person name="Nakamura K."/>
            <person name="Hayashi T."/>
            <person name="Katayama T."/>
            <person name="Uemura T."/>
            <person name="Hattori Y."/>
        </authorList>
    </citation>
    <scope>NUCLEOTIDE SEQUENCE [LARGE SCALE GENOMIC DNA]</scope>
    <source>
        <strain evidence="1 2">PK-24</strain>
    </source>
</reference>
<dbReference type="Proteomes" id="UP001378960">
    <property type="component" value="Unassembled WGS sequence"/>
</dbReference>
<evidence type="ECO:0000313" key="1">
    <source>
        <dbReference type="EMBL" id="GMM45103.1"/>
    </source>
</evidence>
<gene>
    <name evidence="1" type="ORF">DAPK24_016780</name>
</gene>
<dbReference type="EMBL" id="BTGB01000001">
    <property type="protein sequence ID" value="GMM45103.1"/>
    <property type="molecule type" value="Genomic_DNA"/>
</dbReference>
<evidence type="ECO:0000313" key="2">
    <source>
        <dbReference type="Proteomes" id="UP001378960"/>
    </source>
</evidence>
<sequence>MTNSNKTSTKSKFLRFFKKKTSLKPLEIPSPLPTAIHPPPNPLTLNIKSSYRDFVNNMDNPFIDPNSELNNNNNSFPIFNDSKNKLNRSKSVKGKISSLKRKHSFKLNRTTTKDTHTDNESYTDIYNSLFGDYSYNSSNTSIVSNKENILPHSYELSESKTPNYSITPSTPKLQSSPVFVNNFNFIKPPHEVILSQINENKKNETKIKFINPNSMKKLSIQSPHPLRSLPKTPISNGQFNNPIYSSSTLKSYNDLITEEFNDNELLEEKSLFDALSNVEWWDCSKISLVQYNDSNN</sequence>
<keyword evidence="2" id="KW-1185">Reference proteome</keyword>